<dbReference type="GO" id="GO:0004252">
    <property type="term" value="F:serine-type endopeptidase activity"/>
    <property type="evidence" value="ECO:0007669"/>
    <property type="project" value="InterPro"/>
</dbReference>
<evidence type="ECO:0000256" key="3">
    <source>
        <dbReference type="ARBA" id="ARBA00022729"/>
    </source>
</evidence>
<dbReference type="SUPFAM" id="SSF50370">
    <property type="entry name" value="Ricin B-like lectins"/>
    <property type="match status" value="1"/>
</dbReference>
<dbReference type="SMART" id="SM00458">
    <property type="entry name" value="RICIN"/>
    <property type="match status" value="1"/>
</dbReference>
<dbReference type="PRINTS" id="PR00861">
    <property type="entry name" value="ALYTICPTASE"/>
</dbReference>
<dbReference type="InterPro" id="IPR035992">
    <property type="entry name" value="Ricin_B-like_lectins"/>
</dbReference>
<gene>
    <name evidence="10" type="ORF">IF651_06845</name>
</gene>
<keyword evidence="3 8" id="KW-0732">Signal</keyword>
<dbReference type="SUPFAM" id="SSF50494">
    <property type="entry name" value="Trypsin-like serine proteases"/>
    <property type="match status" value="1"/>
</dbReference>
<evidence type="ECO:0000256" key="8">
    <source>
        <dbReference type="SAM" id="SignalP"/>
    </source>
</evidence>
<dbReference type="RefSeq" id="WP_191828353.1">
    <property type="nucleotide sequence ID" value="NZ_JACYHB010000004.1"/>
</dbReference>
<dbReference type="InterPro" id="IPR000772">
    <property type="entry name" value="Ricin_B_lectin"/>
</dbReference>
<comment type="caution">
    <text evidence="10">The sequence shown here is derived from an EMBL/GenBank/DDBJ whole genome shotgun (WGS) entry which is preliminary data.</text>
</comment>
<dbReference type="EMBL" id="JACYHB010000004">
    <property type="protein sequence ID" value="MBD8078773.1"/>
    <property type="molecule type" value="Genomic_DNA"/>
</dbReference>
<evidence type="ECO:0000256" key="7">
    <source>
        <dbReference type="ARBA" id="ARBA00023157"/>
    </source>
</evidence>
<keyword evidence="4" id="KW-0378">Hydrolase</keyword>
<dbReference type="InterPro" id="IPR043504">
    <property type="entry name" value="Peptidase_S1_PA_chymotrypsin"/>
</dbReference>
<comment type="similarity">
    <text evidence="1">Belongs to the peptidase S1 family.</text>
</comment>
<feature type="chain" id="PRO_5037071066" evidence="8">
    <location>
        <begin position="23"/>
        <end position="511"/>
    </location>
</feature>
<dbReference type="Pfam" id="PF02983">
    <property type="entry name" value="Pro_Al_protease"/>
    <property type="match status" value="1"/>
</dbReference>
<keyword evidence="11" id="KW-1185">Reference proteome</keyword>
<dbReference type="Pfam" id="PF00652">
    <property type="entry name" value="Ricin_B_lectin"/>
    <property type="match status" value="1"/>
</dbReference>
<evidence type="ECO:0000256" key="4">
    <source>
        <dbReference type="ARBA" id="ARBA00022801"/>
    </source>
</evidence>
<reference evidence="10" key="1">
    <citation type="journal article" date="2018" name="Curr. Microbiol.">
        <title>Cellulosimicrobium arenosum sp. nov., Isolated from Marine Sediment Sand.</title>
        <authorList>
            <person name="Oh M."/>
            <person name="Kim J.H."/>
            <person name="Yoon J.H."/>
            <person name="Schumann P."/>
            <person name="Kim W."/>
        </authorList>
    </citation>
    <scope>NUCLEOTIDE SEQUENCE</scope>
    <source>
        <strain evidence="10">KCTC 49039</strain>
    </source>
</reference>
<dbReference type="GO" id="GO:0005576">
    <property type="term" value="C:extracellular region"/>
    <property type="evidence" value="ECO:0007669"/>
    <property type="project" value="InterPro"/>
</dbReference>
<organism evidence="10 11">
    <name type="scientific">Cellulosimicrobium arenosum</name>
    <dbReference type="NCBI Taxonomy" id="2708133"/>
    <lineage>
        <taxon>Bacteria</taxon>
        <taxon>Bacillati</taxon>
        <taxon>Actinomycetota</taxon>
        <taxon>Actinomycetes</taxon>
        <taxon>Micrococcales</taxon>
        <taxon>Promicromonosporaceae</taxon>
        <taxon>Cellulosimicrobium</taxon>
    </lineage>
</organism>
<keyword evidence="7" id="KW-1015">Disulfide bond</keyword>
<evidence type="ECO:0000256" key="6">
    <source>
        <dbReference type="ARBA" id="ARBA00023145"/>
    </source>
</evidence>
<evidence type="ECO:0000256" key="1">
    <source>
        <dbReference type="ARBA" id="ARBA00007664"/>
    </source>
</evidence>
<sequence length="511" mass="52353">MRRALTALATVAAMTVAGAAVAAPDPAPDVSTPAPVAELPQGQIDALERDLGLAEDEIVDRLTLDATTTAIEEHLSREVGDAYAGTWLPEGADAPVTAVTDAALVDEVEDAGAVAVVVDHDLADLEQVKAQLDGTSAPEAVQAWYVDPTTNEVVVESTDPAAAREFRDDAGAAADTVRIETVDDTYEVARDVRGGDEFHRPTGDGYVTLCSVGFAVQGGFVTAGHCGSGGNAVTAPDGAGLGTYQASGWPRNDFAWVRTSGGWTSTPTVNDYAGGTVAVAGSAEQAIGASVCRSGRTTGWRCGVIEQKNVSVNYGEGDTVGLTIGTACAEGGDSGGSVISGNQAQGITSGRIGDCSSGGKFIYQPLRPALDAYGLSLVTTGGNGGGARPIVGYVGKCIDVPSSDFTDGKALQLWTCNGTNAQAWSFEGDGTVRISGMCMDVAWGSPDNGAVIQIAGCSGNPAQQFRLQGDGTLRSVLSGRCVDVDGWGTADGTRLIQWDCHAGANQQWRRA</sequence>
<feature type="signal peptide" evidence="8">
    <location>
        <begin position="1"/>
        <end position="22"/>
    </location>
</feature>
<dbReference type="InterPro" id="IPR004236">
    <property type="entry name" value="Pept_S1_alpha_lytic"/>
</dbReference>
<dbReference type="InterPro" id="IPR035070">
    <property type="entry name" value="Streptogrisin_prodomain"/>
</dbReference>
<accession>A0A927IZU4</accession>
<dbReference type="InterPro" id="IPR009003">
    <property type="entry name" value="Peptidase_S1_PA"/>
</dbReference>
<evidence type="ECO:0000256" key="2">
    <source>
        <dbReference type="ARBA" id="ARBA00022670"/>
    </source>
</evidence>
<keyword evidence="5" id="KW-0720">Serine protease</keyword>
<evidence type="ECO:0000313" key="11">
    <source>
        <dbReference type="Proteomes" id="UP000610846"/>
    </source>
</evidence>
<keyword evidence="6" id="KW-0865">Zymogen</keyword>
<dbReference type="GO" id="GO:0006508">
    <property type="term" value="P:proteolysis"/>
    <property type="evidence" value="ECO:0007669"/>
    <property type="project" value="UniProtKB-KW"/>
</dbReference>
<dbReference type="InterPro" id="IPR001316">
    <property type="entry name" value="Pept_S1A_streptogrisin"/>
</dbReference>
<evidence type="ECO:0000313" key="10">
    <source>
        <dbReference type="EMBL" id="MBD8078773.1"/>
    </source>
</evidence>
<evidence type="ECO:0000259" key="9">
    <source>
        <dbReference type="SMART" id="SM00458"/>
    </source>
</evidence>
<dbReference type="Gene3D" id="3.30.300.50">
    <property type="match status" value="2"/>
</dbReference>
<dbReference type="Proteomes" id="UP000610846">
    <property type="component" value="Unassembled WGS sequence"/>
</dbReference>
<protein>
    <submittedName>
        <fullName evidence="10">RICIN domain-containing protein</fullName>
    </submittedName>
</protein>
<name>A0A927IZU4_9MICO</name>
<proteinExistence type="inferred from homology"/>
<keyword evidence="2" id="KW-0645">Protease</keyword>
<feature type="domain" description="Ricin B lectin" evidence="9">
    <location>
        <begin position="385"/>
        <end position="511"/>
    </location>
</feature>
<dbReference type="PROSITE" id="PS50231">
    <property type="entry name" value="RICIN_B_LECTIN"/>
    <property type="match status" value="1"/>
</dbReference>
<dbReference type="AlphaFoldDB" id="A0A927IZU4"/>
<dbReference type="CDD" id="cd21112">
    <property type="entry name" value="alphaLP-like"/>
    <property type="match status" value="1"/>
</dbReference>
<reference evidence="10" key="2">
    <citation type="submission" date="2020-09" db="EMBL/GenBank/DDBJ databases">
        <authorList>
            <person name="Yu Y."/>
        </authorList>
    </citation>
    <scope>NUCLEOTIDE SEQUENCE</scope>
    <source>
        <strain evidence="10">KCTC 49039</strain>
    </source>
</reference>
<dbReference type="Gene3D" id="2.40.10.10">
    <property type="entry name" value="Trypsin-like serine proteases"/>
    <property type="match status" value="2"/>
</dbReference>
<dbReference type="Gene3D" id="2.80.10.50">
    <property type="match status" value="2"/>
</dbReference>
<evidence type="ECO:0000256" key="5">
    <source>
        <dbReference type="ARBA" id="ARBA00022825"/>
    </source>
</evidence>